<accession>G2E6Z3</accession>
<keyword evidence="4" id="KW-0010">Activator</keyword>
<dbReference type="PROSITE" id="PS50931">
    <property type="entry name" value="HTH_LYSR"/>
    <property type="match status" value="1"/>
</dbReference>
<evidence type="ECO:0000256" key="5">
    <source>
        <dbReference type="ARBA" id="ARBA00023163"/>
    </source>
</evidence>
<dbReference type="InterPro" id="IPR005119">
    <property type="entry name" value="LysR_subst-bd"/>
</dbReference>
<dbReference type="PRINTS" id="PR00039">
    <property type="entry name" value="HTHLYSR"/>
</dbReference>
<sequence>MRGSNYNHLYYFWTVAREGGVARAAEVLHLTPQTISSQLKILEESLGVPLFERSGRKLVLTDTGRLALSFAEEIFRLGTEMTEALKGRTSGRPRQLSVGVVDVVPKLVAYRLLEPALHLDEPVRILCREGKLESLLADLALHKLDMVLADTPLAGEVSLRAFNHPLGECGITFFAAQPLAERYRPGFPSSLHEAPMLIPAEGTAVRGALMHWLDRLGLHPRIVGEFEDQALMQAFGQSGVGIFMAPSVIAAEVARQHRVEAIGATDEVRERYYAISTERRLRHPGVVAVSEAARSELFVGA</sequence>
<feature type="domain" description="HTH lysR-type" evidence="6">
    <location>
        <begin position="1"/>
        <end position="61"/>
    </location>
</feature>
<dbReference type="eggNOG" id="COG0583">
    <property type="taxonomic scope" value="Bacteria"/>
</dbReference>
<dbReference type="Pfam" id="PF03466">
    <property type="entry name" value="LysR_substrate"/>
    <property type="match status" value="1"/>
</dbReference>
<dbReference type="PATRIC" id="fig|765913.3.peg.4133"/>
<evidence type="ECO:0000256" key="3">
    <source>
        <dbReference type="ARBA" id="ARBA00023125"/>
    </source>
</evidence>
<dbReference type="SUPFAM" id="SSF46785">
    <property type="entry name" value="Winged helix' DNA-binding domain"/>
    <property type="match status" value="1"/>
</dbReference>
<dbReference type="STRING" id="765913.ThidrDRAFT_4056"/>
<dbReference type="OrthoDB" id="464481at2"/>
<dbReference type="Proteomes" id="UP000004200">
    <property type="component" value="Unassembled WGS sequence"/>
</dbReference>
<keyword evidence="5" id="KW-0804">Transcription</keyword>
<evidence type="ECO:0000256" key="4">
    <source>
        <dbReference type="ARBA" id="ARBA00023159"/>
    </source>
</evidence>
<proteinExistence type="inferred from homology"/>
<dbReference type="CDD" id="cd08429">
    <property type="entry name" value="PBP2_NhaR"/>
    <property type="match status" value="1"/>
</dbReference>
<dbReference type="PANTHER" id="PTHR30293">
    <property type="entry name" value="TRANSCRIPTIONAL REGULATORY PROTEIN NAC-RELATED"/>
    <property type="match status" value="1"/>
</dbReference>
<evidence type="ECO:0000256" key="1">
    <source>
        <dbReference type="ARBA" id="ARBA00009437"/>
    </source>
</evidence>
<dbReference type="PANTHER" id="PTHR30293:SF2">
    <property type="entry name" value="TRANSCRIPTIONAL ACTIVATOR PROTEIN NHAR"/>
    <property type="match status" value="1"/>
</dbReference>
<dbReference type="Gene3D" id="1.10.10.10">
    <property type="entry name" value="Winged helix-like DNA-binding domain superfamily/Winged helix DNA-binding domain"/>
    <property type="match status" value="1"/>
</dbReference>
<reference evidence="7 8" key="1">
    <citation type="submission" date="2011-06" db="EMBL/GenBank/DDBJ databases">
        <title>The draft genome of Thiorhodococcus drewsii AZ1.</title>
        <authorList>
            <consortium name="US DOE Joint Genome Institute (JGI-PGF)"/>
            <person name="Lucas S."/>
            <person name="Han J."/>
            <person name="Lapidus A."/>
            <person name="Cheng J.-F."/>
            <person name="Goodwin L."/>
            <person name="Pitluck S."/>
            <person name="Peters L."/>
            <person name="Land M.L."/>
            <person name="Hauser L."/>
            <person name="Vogl K."/>
            <person name="Liu Z."/>
            <person name="Imhoff J."/>
            <person name="Thiel V."/>
            <person name="Frigaard N.-U."/>
            <person name="Bryant D.A."/>
            <person name="Woyke T.J."/>
        </authorList>
    </citation>
    <scope>NUCLEOTIDE SEQUENCE [LARGE SCALE GENOMIC DNA]</scope>
    <source>
        <strain evidence="7 8">AZ1</strain>
    </source>
</reference>
<dbReference type="Pfam" id="PF00126">
    <property type="entry name" value="HTH_1"/>
    <property type="match status" value="1"/>
</dbReference>
<dbReference type="InterPro" id="IPR036388">
    <property type="entry name" value="WH-like_DNA-bd_sf"/>
</dbReference>
<dbReference type="NCBIfam" id="NF008284">
    <property type="entry name" value="PRK11062.1"/>
    <property type="match status" value="1"/>
</dbReference>
<dbReference type="GO" id="GO:2000142">
    <property type="term" value="P:regulation of DNA-templated transcription initiation"/>
    <property type="evidence" value="ECO:0007669"/>
    <property type="project" value="TreeGrafter"/>
</dbReference>
<name>G2E6Z3_9GAMM</name>
<keyword evidence="3" id="KW-0238">DNA-binding</keyword>
<evidence type="ECO:0000313" key="8">
    <source>
        <dbReference type="Proteomes" id="UP000004200"/>
    </source>
</evidence>
<dbReference type="GO" id="GO:0003700">
    <property type="term" value="F:DNA-binding transcription factor activity"/>
    <property type="evidence" value="ECO:0007669"/>
    <property type="project" value="InterPro"/>
</dbReference>
<dbReference type="RefSeq" id="WP_007042769.1">
    <property type="nucleotide sequence ID" value="NZ_AFWT01000045.1"/>
</dbReference>
<keyword evidence="2" id="KW-0805">Transcription regulation</keyword>
<dbReference type="AlphaFoldDB" id="G2E6Z3"/>
<protein>
    <submittedName>
        <fullName evidence="7">Transcriptional regulator, LysR family</fullName>
    </submittedName>
</protein>
<dbReference type="InterPro" id="IPR000847">
    <property type="entry name" value="LysR_HTH_N"/>
</dbReference>
<organism evidence="7 8">
    <name type="scientific">Thiorhodococcus drewsii AZ1</name>
    <dbReference type="NCBI Taxonomy" id="765913"/>
    <lineage>
        <taxon>Bacteria</taxon>
        <taxon>Pseudomonadati</taxon>
        <taxon>Pseudomonadota</taxon>
        <taxon>Gammaproteobacteria</taxon>
        <taxon>Chromatiales</taxon>
        <taxon>Chromatiaceae</taxon>
        <taxon>Thiorhodococcus</taxon>
    </lineage>
</organism>
<evidence type="ECO:0000313" key="7">
    <source>
        <dbReference type="EMBL" id="EGV28155.1"/>
    </source>
</evidence>
<dbReference type="GO" id="GO:0003677">
    <property type="term" value="F:DNA binding"/>
    <property type="evidence" value="ECO:0007669"/>
    <property type="project" value="UniProtKB-KW"/>
</dbReference>
<dbReference type="Gene3D" id="3.40.190.290">
    <property type="match status" value="1"/>
</dbReference>
<dbReference type="EMBL" id="AFWT01000045">
    <property type="protein sequence ID" value="EGV28155.1"/>
    <property type="molecule type" value="Genomic_DNA"/>
</dbReference>
<comment type="similarity">
    <text evidence="1">Belongs to the LysR transcriptional regulatory family.</text>
</comment>
<gene>
    <name evidence="7" type="ORF">ThidrDRAFT_4056</name>
</gene>
<keyword evidence="8" id="KW-1185">Reference proteome</keyword>
<evidence type="ECO:0000256" key="2">
    <source>
        <dbReference type="ARBA" id="ARBA00023015"/>
    </source>
</evidence>
<evidence type="ECO:0000259" key="6">
    <source>
        <dbReference type="PROSITE" id="PS50931"/>
    </source>
</evidence>
<dbReference type="SUPFAM" id="SSF53850">
    <property type="entry name" value="Periplasmic binding protein-like II"/>
    <property type="match status" value="1"/>
</dbReference>
<comment type="caution">
    <text evidence="7">The sequence shown here is derived from an EMBL/GenBank/DDBJ whole genome shotgun (WGS) entry which is preliminary data.</text>
</comment>
<dbReference type="FunFam" id="1.10.10.10:FF:000001">
    <property type="entry name" value="LysR family transcriptional regulator"/>
    <property type="match status" value="1"/>
</dbReference>
<dbReference type="InterPro" id="IPR036390">
    <property type="entry name" value="WH_DNA-bd_sf"/>
</dbReference>